<dbReference type="Proteomes" id="UP000262325">
    <property type="component" value="Unassembled WGS sequence"/>
</dbReference>
<accession>A0A3D5QBS0</accession>
<feature type="non-terminal residue" evidence="1">
    <location>
        <position position="89"/>
    </location>
</feature>
<evidence type="ECO:0000313" key="1">
    <source>
        <dbReference type="EMBL" id="HCW93158.1"/>
    </source>
</evidence>
<evidence type="ECO:0000313" key="2">
    <source>
        <dbReference type="Proteomes" id="UP000262325"/>
    </source>
</evidence>
<organism evidence="1 2">
    <name type="scientific">Flexistipes sinusarabici</name>
    <dbReference type="NCBI Taxonomy" id="2352"/>
    <lineage>
        <taxon>Bacteria</taxon>
        <taxon>Pseudomonadati</taxon>
        <taxon>Deferribacterota</taxon>
        <taxon>Deferribacteres</taxon>
        <taxon>Deferribacterales</taxon>
        <taxon>Flexistipitaceae</taxon>
        <taxon>Flexistipes</taxon>
    </lineage>
</organism>
<dbReference type="EMBL" id="DPPF01000111">
    <property type="protein sequence ID" value="HCW93158.1"/>
    <property type="molecule type" value="Genomic_DNA"/>
</dbReference>
<evidence type="ECO:0008006" key="3">
    <source>
        <dbReference type="Google" id="ProtNLM"/>
    </source>
</evidence>
<dbReference type="AlphaFoldDB" id="A0A3D5QBS0"/>
<reference evidence="1 2" key="1">
    <citation type="journal article" date="2018" name="Nat. Biotechnol.">
        <title>A standardized bacterial taxonomy based on genome phylogeny substantially revises the tree of life.</title>
        <authorList>
            <person name="Parks D.H."/>
            <person name="Chuvochina M."/>
            <person name="Waite D.W."/>
            <person name="Rinke C."/>
            <person name="Skarshewski A."/>
            <person name="Chaumeil P.A."/>
            <person name="Hugenholtz P."/>
        </authorList>
    </citation>
    <scope>NUCLEOTIDE SEQUENCE [LARGE SCALE GENOMIC DNA]</scope>
    <source>
        <strain evidence="1">UBA8672</strain>
    </source>
</reference>
<proteinExistence type="predicted"/>
<gene>
    <name evidence="1" type="ORF">DHM44_05710</name>
</gene>
<sequence length="89" mass="10843">MRKHPLVTGNFYHVYTKSIASYEVFRTVTDYHRMVELMKFYAYEKRPTKFSEYFKIKDKSVNVSKYFQPNDKIVNMISYCLMPTHIHFL</sequence>
<name>A0A3D5QBS0_FLESI</name>
<protein>
    <recommendedName>
        <fullName evidence="3">Transposase IS200-like domain-containing protein</fullName>
    </recommendedName>
</protein>
<comment type="caution">
    <text evidence="1">The sequence shown here is derived from an EMBL/GenBank/DDBJ whole genome shotgun (WGS) entry which is preliminary data.</text>
</comment>